<proteinExistence type="predicted"/>
<organism evidence="4 5">
    <name type="scientific">Pseudoflavonifractor capillosus</name>
    <dbReference type="NCBI Taxonomy" id="106588"/>
    <lineage>
        <taxon>Bacteria</taxon>
        <taxon>Bacillati</taxon>
        <taxon>Bacillota</taxon>
        <taxon>Clostridia</taxon>
        <taxon>Eubacteriales</taxon>
        <taxon>Oscillospiraceae</taxon>
        <taxon>Pseudoflavonifractor</taxon>
    </lineage>
</organism>
<comment type="caution">
    <text evidence="4">The sequence shown here is derived from an EMBL/GenBank/DDBJ whole genome shotgun (WGS) entry which is preliminary data.</text>
</comment>
<dbReference type="InterPro" id="IPR004435">
    <property type="entry name" value="MobB_dom"/>
</dbReference>
<evidence type="ECO:0000313" key="4">
    <source>
        <dbReference type="EMBL" id="HJG85857.1"/>
    </source>
</evidence>
<dbReference type="Gene3D" id="3.40.50.300">
    <property type="entry name" value="P-loop containing nucleotide triphosphate hydrolases"/>
    <property type="match status" value="1"/>
</dbReference>
<dbReference type="InterPro" id="IPR036425">
    <property type="entry name" value="MoaB/Mog-like_dom_sf"/>
</dbReference>
<protein>
    <submittedName>
        <fullName evidence="4">Molybdopterin-guanine dinucleotide biosynthesis protein MobB</fullName>
    </submittedName>
</protein>
<accession>A0A921MKC8</accession>
<reference evidence="4" key="1">
    <citation type="journal article" date="2021" name="PeerJ">
        <title>Extensive microbial diversity within the chicken gut microbiome revealed by metagenomics and culture.</title>
        <authorList>
            <person name="Gilroy R."/>
            <person name="Ravi A."/>
            <person name="Getino M."/>
            <person name="Pursley I."/>
            <person name="Horton D.L."/>
            <person name="Alikhan N.F."/>
            <person name="Baker D."/>
            <person name="Gharbi K."/>
            <person name="Hall N."/>
            <person name="Watson M."/>
            <person name="Adriaenssens E.M."/>
            <person name="Foster-Nyarko E."/>
            <person name="Jarju S."/>
            <person name="Secka A."/>
            <person name="Antonio M."/>
            <person name="Oren A."/>
            <person name="Chaudhuri R.R."/>
            <person name="La Ragione R."/>
            <person name="Hildebrand F."/>
            <person name="Pallen M.J."/>
        </authorList>
    </citation>
    <scope>NUCLEOTIDE SEQUENCE</scope>
    <source>
        <strain evidence="4">CHK179-5677</strain>
    </source>
</reference>
<comment type="pathway">
    <text evidence="1">Cofactor biosynthesis; molybdopterin biosynthesis.</text>
</comment>
<name>A0A921MKC8_9FIRM</name>
<dbReference type="GO" id="GO:0006777">
    <property type="term" value="P:Mo-molybdopterin cofactor biosynthetic process"/>
    <property type="evidence" value="ECO:0007669"/>
    <property type="project" value="UniProtKB-KW"/>
</dbReference>
<dbReference type="RefSeq" id="WP_295368035.1">
    <property type="nucleotide sequence ID" value="NZ_DYUC01000020.1"/>
</dbReference>
<dbReference type="SUPFAM" id="SSF53218">
    <property type="entry name" value="Molybdenum cofactor biosynthesis proteins"/>
    <property type="match status" value="1"/>
</dbReference>
<keyword evidence="2" id="KW-0501">Molybdenum cofactor biosynthesis</keyword>
<dbReference type="EMBL" id="DYUC01000020">
    <property type="protein sequence ID" value="HJG85857.1"/>
    <property type="molecule type" value="Genomic_DNA"/>
</dbReference>
<evidence type="ECO:0000256" key="2">
    <source>
        <dbReference type="ARBA" id="ARBA00023150"/>
    </source>
</evidence>
<dbReference type="PANTHER" id="PTHR43764:SF1">
    <property type="entry name" value="MOLYBDOPTERIN MOLYBDOTRANSFERASE"/>
    <property type="match status" value="1"/>
</dbReference>
<sequence length="353" mass="37715">MNPIPRSPAPPDAIRETPVVVAVCGPEGCGKSRLIRSILPRLTAAGVKTAVIKRASRPLDPSGPDRYSTAFRQAGAGAVGVFDGELSMVVQRRRITEQHLISQFQDAGLILMEGFDRSFWPKLELVRSGYSNRPSCDLSTVLALVTDLSLPPCGVPQLPFDCQAVADFLLYYYYREIGVNVMESSSANKTVSVPEGVLRAALVTVSDSIYAGTSPNAAAPNASEKLTQAGFELVSVSLLPRDRAMLSAELTRLADSRLADLVVTMGGTGCSLYDCTPEATADVTERALPGVCEALRRALADLSDGAMLDRSISGMRKRTVLVNLPGEPEQALPCLERLLPGLKATVEAIRKDG</sequence>
<reference evidence="4" key="2">
    <citation type="submission" date="2021-09" db="EMBL/GenBank/DDBJ databases">
        <authorList>
            <person name="Gilroy R."/>
        </authorList>
    </citation>
    <scope>NUCLEOTIDE SEQUENCE</scope>
    <source>
        <strain evidence="4">CHK179-5677</strain>
    </source>
</reference>
<gene>
    <name evidence="4" type="ORF">K8V01_02330</name>
</gene>
<dbReference type="Proteomes" id="UP000760668">
    <property type="component" value="Unassembled WGS sequence"/>
</dbReference>
<dbReference type="AlphaFoldDB" id="A0A921MKC8"/>
<dbReference type="SMART" id="SM00852">
    <property type="entry name" value="MoCF_biosynth"/>
    <property type="match status" value="1"/>
</dbReference>
<dbReference type="Pfam" id="PF03205">
    <property type="entry name" value="MobB"/>
    <property type="match status" value="1"/>
</dbReference>
<feature type="domain" description="MoaB/Mog" evidence="3">
    <location>
        <begin position="201"/>
        <end position="345"/>
    </location>
</feature>
<evidence type="ECO:0000256" key="1">
    <source>
        <dbReference type="ARBA" id="ARBA00005046"/>
    </source>
</evidence>
<evidence type="ECO:0000313" key="5">
    <source>
        <dbReference type="Proteomes" id="UP000760668"/>
    </source>
</evidence>
<dbReference type="InterPro" id="IPR051920">
    <property type="entry name" value="MPT_Adenylyltrnsfr/MoaC-Rel"/>
</dbReference>
<dbReference type="InterPro" id="IPR027417">
    <property type="entry name" value="P-loop_NTPase"/>
</dbReference>
<dbReference type="GO" id="GO:0005525">
    <property type="term" value="F:GTP binding"/>
    <property type="evidence" value="ECO:0007669"/>
    <property type="project" value="InterPro"/>
</dbReference>
<dbReference type="PANTHER" id="PTHR43764">
    <property type="entry name" value="MOLYBDENUM COFACTOR BIOSYNTHESIS"/>
    <property type="match status" value="1"/>
</dbReference>
<dbReference type="InterPro" id="IPR001453">
    <property type="entry name" value="MoaB/Mog_dom"/>
</dbReference>
<dbReference type="Pfam" id="PF00994">
    <property type="entry name" value="MoCF_biosynth"/>
    <property type="match status" value="1"/>
</dbReference>
<dbReference type="Gene3D" id="3.40.980.10">
    <property type="entry name" value="MoaB/Mog-like domain"/>
    <property type="match status" value="1"/>
</dbReference>
<dbReference type="SUPFAM" id="SSF52540">
    <property type="entry name" value="P-loop containing nucleoside triphosphate hydrolases"/>
    <property type="match status" value="1"/>
</dbReference>
<evidence type="ECO:0000259" key="3">
    <source>
        <dbReference type="SMART" id="SM00852"/>
    </source>
</evidence>